<organism evidence="2 3">
    <name type="scientific">Streptomyces roseicoloratus</name>
    <dbReference type="NCBI Taxonomy" id="2508722"/>
    <lineage>
        <taxon>Bacteria</taxon>
        <taxon>Bacillati</taxon>
        <taxon>Actinomycetota</taxon>
        <taxon>Actinomycetes</taxon>
        <taxon>Kitasatosporales</taxon>
        <taxon>Streptomycetaceae</taxon>
        <taxon>Streptomyces</taxon>
    </lineage>
</organism>
<gene>
    <name evidence="2" type="ORF">RGF97_18720</name>
</gene>
<dbReference type="Gene3D" id="2.40.10.480">
    <property type="match status" value="1"/>
</dbReference>
<dbReference type="InterPro" id="IPR002372">
    <property type="entry name" value="PQQ_rpt_dom"/>
</dbReference>
<keyword evidence="3" id="KW-1185">Reference proteome</keyword>
<accession>A0ABY9RYC3</accession>
<dbReference type="Pfam" id="PF13360">
    <property type="entry name" value="PQQ_2"/>
    <property type="match status" value="2"/>
</dbReference>
<evidence type="ECO:0000259" key="1">
    <source>
        <dbReference type="Pfam" id="PF13360"/>
    </source>
</evidence>
<dbReference type="SUPFAM" id="SSF50998">
    <property type="entry name" value="Quinoprotein alcohol dehydrogenase-like"/>
    <property type="match status" value="1"/>
</dbReference>
<reference evidence="2 3" key="1">
    <citation type="submission" date="2023-09" db="EMBL/GenBank/DDBJ databases">
        <title>Complete genome of Streptomyces roseicoloratus T14.</title>
        <authorList>
            <person name="Bashizi T."/>
            <person name="Kim M.-J."/>
            <person name="Lee G."/>
            <person name="Tagele S.B."/>
            <person name="Shin J.-H."/>
        </authorList>
    </citation>
    <scope>NUCLEOTIDE SEQUENCE [LARGE SCALE GENOMIC DNA]</scope>
    <source>
        <strain evidence="2 3">T14</strain>
    </source>
</reference>
<feature type="domain" description="Pyrrolo-quinoline quinone repeat" evidence="1">
    <location>
        <begin position="16"/>
        <end position="139"/>
    </location>
</feature>
<dbReference type="EMBL" id="CP133762">
    <property type="protein sequence ID" value="WMX46471.1"/>
    <property type="molecule type" value="Genomic_DNA"/>
</dbReference>
<dbReference type="InterPro" id="IPR018391">
    <property type="entry name" value="PQQ_b-propeller_rpt"/>
</dbReference>
<evidence type="ECO:0000313" key="2">
    <source>
        <dbReference type="EMBL" id="WMX46471.1"/>
    </source>
</evidence>
<dbReference type="PANTHER" id="PTHR34512">
    <property type="entry name" value="CELL SURFACE PROTEIN"/>
    <property type="match status" value="1"/>
</dbReference>
<dbReference type="PANTHER" id="PTHR34512:SF30">
    <property type="entry name" value="OUTER MEMBRANE PROTEIN ASSEMBLY FACTOR BAMB"/>
    <property type="match status" value="1"/>
</dbReference>
<sequence>MSAGGASGAASGAERPTAPVVLPGGIVAVTGPTGELRTYAAKDGTPGWRTRPAAAERNRPAGAVVVLGDGSRRLRAVDGATGRQVWRHALPGHGAPQLGPYDTATGLLTVYEPTADGTRTVLSAVRPDTGAVAWQHRLDGNLVPVAHGTGGTLVLAATHREIRTEALVRYDPARREARRVPLPYRVASPSIAVRGSTAYLLDALGRLTAVDLSAGPAAGRVRWELETGSGNVSALTPGPGDRLYLSASDGRLLAVDTARGTLLAQTAPRLPAGRLGYVTSVPAPVAAGGRVYGTAPDGSVFAVDGNAPDSW</sequence>
<protein>
    <submittedName>
        <fullName evidence="2">PQQ-binding-like beta-propeller repeat protein</fullName>
    </submittedName>
</protein>
<feature type="domain" description="Pyrrolo-quinoline quinone repeat" evidence="1">
    <location>
        <begin position="190"/>
        <end position="304"/>
    </location>
</feature>
<dbReference type="InterPro" id="IPR011047">
    <property type="entry name" value="Quinoprotein_ADH-like_sf"/>
</dbReference>
<dbReference type="Gene3D" id="2.130.10.10">
    <property type="entry name" value="YVTN repeat-like/Quinoprotein amine dehydrogenase"/>
    <property type="match status" value="1"/>
</dbReference>
<name>A0ABY9RYC3_9ACTN</name>
<proteinExistence type="predicted"/>
<dbReference type="SMART" id="SM00564">
    <property type="entry name" value="PQQ"/>
    <property type="match status" value="3"/>
</dbReference>
<dbReference type="Proteomes" id="UP001250858">
    <property type="component" value="Chromosome"/>
</dbReference>
<dbReference type="InterPro" id="IPR015943">
    <property type="entry name" value="WD40/YVTN_repeat-like_dom_sf"/>
</dbReference>
<evidence type="ECO:0000313" key="3">
    <source>
        <dbReference type="Proteomes" id="UP001250858"/>
    </source>
</evidence>